<sequence length="467" mass="54914">MNNEVIMPIEISIKEKKKLSKGQVKQAVVFSRCTMVEVQTSLNENYYLIYYKNSLVYGEPLEKVEKESFINKIRKTGIILHEDHPFLPALIPSETATIPNKNKLFSQLQQKYSLPEVAYISTTLDSYFSKEQLTNVIYKIFYHYRRNGNFIQAFQIIRILADFAPDLNSAREIKNSLDFYSYRDFYSSSSLPVIHQKDPLFVEWYCFQNRFQPDEYKILEDLLRKQDSFLEIVLLWMEKVEKCSPADSVEKYTRMALQYISMEKWILTLGYLNINPFQVLPHTKSIIDEMIQNEHYETAALFLLKFLDALPTAYDDILHSLWEHLDSTFIASHLDTFMLVVQQLVLKDDDNQSEQKLIQIIGKLLVTYELKTVHEKLLPIQKLVPHSSVIQKINKMITLLEDPDHMLELGQYYAEFKQYDEAIECFSWEMELHPNSPAPVLQLSKIYQNKGMVKEATAYHQIYTQLK</sequence>
<dbReference type="EMBL" id="QWVS01000066">
    <property type="protein sequence ID" value="RID81528.1"/>
    <property type="molecule type" value="Genomic_DNA"/>
</dbReference>
<dbReference type="AlphaFoldDB" id="A0A398AXQ8"/>
<protein>
    <submittedName>
        <fullName evidence="2">Uncharacterized protein</fullName>
    </submittedName>
</protein>
<dbReference type="Gene3D" id="1.25.40.10">
    <property type="entry name" value="Tetratricopeptide repeat domain"/>
    <property type="match status" value="1"/>
</dbReference>
<organism evidence="2 3">
    <name type="scientific">Peribacillus asahii</name>
    <dbReference type="NCBI Taxonomy" id="228899"/>
    <lineage>
        <taxon>Bacteria</taxon>
        <taxon>Bacillati</taxon>
        <taxon>Bacillota</taxon>
        <taxon>Bacilli</taxon>
        <taxon>Bacillales</taxon>
        <taxon>Bacillaceae</taxon>
        <taxon>Peribacillus</taxon>
    </lineage>
</organism>
<evidence type="ECO:0000256" key="1">
    <source>
        <dbReference type="PROSITE-ProRule" id="PRU00339"/>
    </source>
</evidence>
<evidence type="ECO:0000313" key="3">
    <source>
        <dbReference type="Proteomes" id="UP000266016"/>
    </source>
</evidence>
<feature type="repeat" description="TPR" evidence="1">
    <location>
        <begin position="403"/>
        <end position="436"/>
    </location>
</feature>
<proteinExistence type="predicted"/>
<comment type="caution">
    <text evidence="2">The sequence shown here is derived from an EMBL/GenBank/DDBJ whole genome shotgun (WGS) entry which is preliminary data.</text>
</comment>
<keyword evidence="1" id="KW-0802">TPR repeat</keyword>
<gene>
    <name evidence="2" type="ORF">D1953_20515</name>
</gene>
<accession>A0A398AXQ8</accession>
<keyword evidence="3" id="KW-1185">Reference proteome</keyword>
<dbReference type="SUPFAM" id="SSF48452">
    <property type="entry name" value="TPR-like"/>
    <property type="match status" value="1"/>
</dbReference>
<dbReference type="Proteomes" id="UP000266016">
    <property type="component" value="Unassembled WGS sequence"/>
</dbReference>
<evidence type="ECO:0000313" key="2">
    <source>
        <dbReference type="EMBL" id="RID81528.1"/>
    </source>
</evidence>
<dbReference type="RefSeq" id="WP_119119011.1">
    <property type="nucleotide sequence ID" value="NZ_QWVS01000066.1"/>
</dbReference>
<reference evidence="2 3" key="1">
    <citation type="submission" date="2018-08" db="EMBL/GenBank/DDBJ databases">
        <title>Bacillus jemisoniae sp. nov., Bacillus chryseoplanitiae sp. nov., Bacillus resnikiae sp. nov., and Bacillus frankliniae sp. nov., isolated from Viking spacecraft and associated surfaces.</title>
        <authorList>
            <person name="Seuylemezian A."/>
            <person name="Vaishampayan P."/>
        </authorList>
    </citation>
    <scope>NUCLEOTIDE SEQUENCE [LARGE SCALE GENOMIC DNA]</scope>
    <source>
        <strain evidence="2 3">MA001</strain>
    </source>
</reference>
<dbReference type="InterPro" id="IPR011990">
    <property type="entry name" value="TPR-like_helical_dom_sf"/>
</dbReference>
<name>A0A398AXQ8_9BACI</name>
<dbReference type="InterPro" id="IPR019734">
    <property type="entry name" value="TPR_rpt"/>
</dbReference>
<dbReference type="PROSITE" id="PS50005">
    <property type="entry name" value="TPR"/>
    <property type="match status" value="1"/>
</dbReference>